<dbReference type="RefSeq" id="XP_041227523.1">
    <property type="nucleotide sequence ID" value="XM_041376836.1"/>
</dbReference>
<sequence length="427" mass="49031">MLTSLLQKSFSDALANATQRPAPLQLPGLLEDLQDCDSFPTSNSLHPRPFVHRRRSAFAPFRESRPRTLQVRLSPLFYPTLPDVDDPIELQQRSGLSTSSSRTRVVEVAAQQDNQVLHVARPPERASDKEKRIKNLTWWNRLILVLSSPRILSYARNGATCWTFLERWTQLCVDASQKKNRLPTHPFARTWYHPSTLYDTKPPADFLSFQYECPSNTGEISQLPQSVRDSMHRNSPFDCPHSFRALDFTTMSNLRIVKVVAHRDKQCFASSWGSPPRALLARLPHLFHHSPPDTNEQVQTQQRPGLGTSSHRSPPVVDVPALDDKKALYVTWRPEPASHRAKRVENHKWWMLLGRTRDGLLARCAGRMYKRTARHQPSLKLNFFNTGIRSFHFHQVGFLDVSFQGKMAGTFELVVVDSWTLVRLQYK</sequence>
<evidence type="ECO:0000313" key="3">
    <source>
        <dbReference type="Proteomes" id="UP001195769"/>
    </source>
</evidence>
<dbReference type="Proteomes" id="UP001195769">
    <property type="component" value="Unassembled WGS sequence"/>
</dbReference>
<evidence type="ECO:0000256" key="1">
    <source>
        <dbReference type="SAM" id="MobiDB-lite"/>
    </source>
</evidence>
<feature type="compositionally biased region" description="Polar residues" evidence="1">
    <location>
        <begin position="292"/>
        <end position="312"/>
    </location>
</feature>
<dbReference type="GeneID" id="64671134"/>
<reference evidence="2" key="1">
    <citation type="journal article" date="2020" name="New Phytol.">
        <title>Comparative genomics reveals dynamic genome evolution in host specialist ectomycorrhizal fungi.</title>
        <authorList>
            <person name="Lofgren L.A."/>
            <person name="Nguyen N.H."/>
            <person name="Vilgalys R."/>
            <person name="Ruytinx J."/>
            <person name="Liao H.L."/>
            <person name="Branco S."/>
            <person name="Kuo A."/>
            <person name="LaButti K."/>
            <person name="Lipzen A."/>
            <person name="Andreopoulos W."/>
            <person name="Pangilinan J."/>
            <person name="Riley R."/>
            <person name="Hundley H."/>
            <person name="Na H."/>
            <person name="Barry K."/>
            <person name="Grigoriev I.V."/>
            <person name="Stajich J.E."/>
            <person name="Kennedy P.G."/>
        </authorList>
    </citation>
    <scope>NUCLEOTIDE SEQUENCE</scope>
    <source>
        <strain evidence="2">FC203</strain>
    </source>
</reference>
<name>A0AAD4HMD8_9AGAM</name>
<evidence type="ECO:0000313" key="2">
    <source>
        <dbReference type="EMBL" id="KAG1901948.1"/>
    </source>
</evidence>
<gene>
    <name evidence="2" type="ORF">F5891DRAFT_979067</name>
</gene>
<organism evidence="2 3">
    <name type="scientific">Suillus fuscotomentosus</name>
    <dbReference type="NCBI Taxonomy" id="1912939"/>
    <lineage>
        <taxon>Eukaryota</taxon>
        <taxon>Fungi</taxon>
        <taxon>Dikarya</taxon>
        <taxon>Basidiomycota</taxon>
        <taxon>Agaricomycotina</taxon>
        <taxon>Agaricomycetes</taxon>
        <taxon>Agaricomycetidae</taxon>
        <taxon>Boletales</taxon>
        <taxon>Suillineae</taxon>
        <taxon>Suillaceae</taxon>
        <taxon>Suillus</taxon>
    </lineage>
</organism>
<keyword evidence="3" id="KW-1185">Reference proteome</keyword>
<feature type="region of interest" description="Disordered" evidence="1">
    <location>
        <begin position="289"/>
        <end position="317"/>
    </location>
</feature>
<dbReference type="AlphaFoldDB" id="A0AAD4HMD8"/>
<accession>A0AAD4HMD8</accession>
<dbReference type="EMBL" id="JABBWK010000019">
    <property type="protein sequence ID" value="KAG1901948.1"/>
    <property type="molecule type" value="Genomic_DNA"/>
</dbReference>
<protein>
    <submittedName>
        <fullName evidence="2">Uncharacterized protein</fullName>
    </submittedName>
</protein>
<comment type="caution">
    <text evidence="2">The sequence shown here is derived from an EMBL/GenBank/DDBJ whole genome shotgun (WGS) entry which is preliminary data.</text>
</comment>
<proteinExistence type="predicted"/>